<accession>A0A2P2EEI7</accession>
<protein>
    <submittedName>
        <fullName evidence="1">Uncharacterized protein</fullName>
    </submittedName>
</protein>
<dbReference type="Proteomes" id="UP000245086">
    <property type="component" value="Unassembled WGS sequence"/>
</dbReference>
<keyword evidence="2" id="KW-1185">Reference proteome</keyword>
<dbReference type="EMBL" id="BFBR01000018">
    <property type="protein sequence ID" value="GBF59470.1"/>
    <property type="molecule type" value="Genomic_DNA"/>
</dbReference>
<evidence type="ECO:0000313" key="1">
    <source>
        <dbReference type="EMBL" id="GBF59470.1"/>
    </source>
</evidence>
<comment type="caution">
    <text evidence="1">The sequence shown here is derived from an EMBL/GenBank/DDBJ whole genome shotgun (WGS) entry which is preliminary data.</text>
</comment>
<gene>
    <name evidence="1" type="ORF">PbB2_03170</name>
</gene>
<proteinExistence type="predicted"/>
<name>A0A2P2EEI7_9PROT</name>
<organism evidence="1 2">
    <name type="scientific">Candidatus Phycosocius bacilliformis</name>
    <dbReference type="NCBI Taxonomy" id="1445552"/>
    <lineage>
        <taxon>Bacteria</taxon>
        <taxon>Pseudomonadati</taxon>
        <taxon>Pseudomonadota</taxon>
        <taxon>Alphaproteobacteria</taxon>
        <taxon>Caulobacterales</taxon>
        <taxon>Caulobacterales incertae sedis</taxon>
        <taxon>Candidatus Phycosocius</taxon>
    </lineage>
</organism>
<reference evidence="1 2" key="1">
    <citation type="journal article" date="2018" name="Genome Announc.">
        <title>Draft Genome Sequence of "Candidatus Phycosocius bacilliformis," an Alphaproteobacterial Ectosymbiont of the Hydrocarbon-Producing Green Alga Botryococcus braunii.</title>
        <authorList>
            <person name="Tanabe Y."/>
            <person name="Yamaguchi H."/>
            <person name="Watanabe M.M."/>
        </authorList>
    </citation>
    <scope>NUCLEOTIDE SEQUENCE [LARGE SCALE GENOMIC DNA]</scope>
    <source>
        <strain evidence="1 2">BOTRYCO-2</strain>
    </source>
</reference>
<sequence>MCVTRSRIGYAVRDDTLLWMFTSTWNRFGETCVSPKRLIEFERDIWVVKCRFSLKTDRAATQQSCALDYPVVARTIEGAVW</sequence>
<evidence type="ECO:0000313" key="2">
    <source>
        <dbReference type="Proteomes" id="UP000245086"/>
    </source>
</evidence>
<dbReference type="AlphaFoldDB" id="A0A2P2EEI7"/>